<feature type="compositionally biased region" description="Acidic residues" evidence="3">
    <location>
        <begin position="256"/>
        <end position="267"/>
    </location>
</feature>
<feature type="compositionally biased region" description="Polar residues" evidence="3">
    <location>
        <begin position="480"/>
        <end position="491"/>
    </location>
</feature>
<dbReference type="SMART" id="SM00715">
    <property type="entry name" value="LA"/>
    <property type="match status" value="1"/>
</dbReference>
<name>A0AAV7JD95_9METZ</name>
<dbReference type="InterPro" id="IPR006607">
    <property type="entry name" value="DM15"/>
</dbReference>
<dbReference type="InterPro" id="IPR036388">
    <property type="entry name" value="WH-like_DNA-bd_sf"/>
</dbReference>
<feature type="compositionally biased region" description="Polar residues" evidence="3">
    <location>
        <begin position="460"/>
        <end position="469"/>
    </location>
</feature>
<dbReference type="InterPro" id="IPR006630">
    <property type="entry name" value="La_HTH"/>
</dbReference>
<accession>A0AAV7JD95</accession>
<dbReference type="GO" id="GO:0000339">
    <property type="term" value="F:RNA cap binding"/>
    <property type="evidence" value="ECO:0007669"/>
    <property type="project" value="InterPro"/>
</dbReference>
<feature type="region of interest" description="Disordered" evidence="3">
    <location>
        <begin position="181"/>
        <end position="291"/>
    </location>
</feature>
<keyword evidence="1 2" id="KW-0694">RNA-binding</keyword>
<feature type="region of interest" description="Disordered" evidence="3">
    <location>
        <begin position="480"/>
        <end position="502"/>
    </location>
</feature>
<comment type="caution">
    <text evidence="5">The sequence shown here is derived from an EMBL/GenBank/DDBJ whole genome shotgun (WGS) entry which is preliminary data.</text>
</comment>
<gene>
    <name evidence="5" type="ORF">LOD99_9183</name>
</gene>
<dbReference type="GO" id="GO:0010494">
    <property type="term" value="C:cytoplasmic stress granule"/>
    <property type="evidence" value="ECO:0007669"/>
    <property type="project" value="TreeGrafter"/>
</dbReference>
<evidence type="ECO:0000313" key="6">
    <source>
        <dbReference type="Proteomes" id="UP001165289"/>
    </source>
</evidence>
<feature type="compositionally biased region" description="Basic and acidic residues" evidence="3">
    <location>
        <begin position="238"/>
        <end position="255"/>
    </location>
</feature>
<dbReference type="GO" id="GO:0045727">
    <property type="term" value="P:positive regulation of translation"/>
    <property type="evidence" value="ECO:0007669"/>
    <property type="project" value="TreeGrafter"/>
</dbReference>
<feature type="compositionally biased region" description="Low complexity" evidence="3">
    <location>
        <begin position="197"/>
        <end position="207"/>
    </location>
</feature>
<evidence type="ECO:0000256" key="1">
    <source>
        <dbReference type="ARBA" id="ARBA00022884"/>
    </source>
</evidence>
<dbReference type="Pfam" id="PF21071">
    <property type="entry name" value="LARP1_HEAT"/>
    <property type="match status" value="1"/>
</dbReference>
<dbReference type="Pfam" id="PF05383">
    <property type="entry name" value="La"/>
    <property type="match status" value="1"/>
</dbReference>
<reference evidence="5 6" key="1">
    <citation type="journal article" date="2023" name="BMC Biol.">
        <title>The compact genome of the sponge Oopsacas minuta (Hexactinellida) is lacking key metazoan core genes.</title>
        <authorList>
            <person name="Santini S."/>
            <person name="Schenkelaars Q."/>
            <person name="Jourda C."/>
            <person name="Duchesne M."/>
            <person name="Belahbib H."/>
            <person name="Rocher C."/>
            <person name="Selva M."/>
            <person name="Riesgo A."/>
            <person name="Vervoort M."/>
            <person name="Leys S.P."/>
            <person name="Kodjabachian L."/>
            <person name="Le Bivic A."/>
            <person name="Borchiellini C."/>
            <person name="Claverie J.M."/>
            <person name="Renard E."/>
        </authorList>
    </citation>
    <scope>NUCLEOTIDE SEQUENCE [LARGE SCALE GENOMIC DNA]</scope>
    <source>
        <strain evidence="5">SPO-2</strain>
    </source>
</reference>
<dbReference type="EMBL" id="JAKMXF010000353">
    <property type="protein sequence ID" value="KAI6646784.1"/>
    <property type="molecule type" value="Genomic_DNA"/>
</dbReference>
<organism evidence="5 6">
    <name type="scientific">Oopsacas minuta</name>
    <dbReference type="NCBI Taxonomy" id="111878"/>
    <lineage>
        <taxon>Eukaryota</taxon>
        <taxon>Metazoa</taxon>
        <taxon>Porifera</taxon>
        <taxon>Hexactinellida</taxon>
        <taxon>Hexasterophora</taxon>
        <taxon>Lyssacinosida</taxon>
        <taxon>Leucopsacidae</taxon>
        <taxon>Oopsacas</taxon>
    </lineage>
</organism>
<keyword evidence="6" id="KW-1185">Reference proteome</keyword>
<sequence length="692" mass="80798">MVNTLDNNTIVDHGDIVLAPSPRGGHITPGDKEYYFSHKNLDKDIYLRSEMDNEGYVPLRLIINFRRMQELTSPLSEREIISLLLNILQDHDLLELDGEFVRLKENWRKWILNKSPDISPIEPDTQISSRDFVHNQEFTPSKNIEESTPQYNEILQEQQTEHPKQLDGKQKTQSINKLEDISKQKTGHTRHDKKPKQQQQHPLQNKQTAPIKTDQSVPIEESPESDWKLVSRRKHKHFPEQETNKPTPSDKRAEELDFFLEEDLDPEFENKKQTDDKNSSTDRYAPNNRYDYDSEDDFEDWEVTKLMLFVPSATNRFPATPEKTKLSQSKGKLTNEIVKMINDGLFVYEQDCSRTDEHKMQDLSSSFKKIGLVDSAEFQLQRQLMSRDDTLEPPGRITPTIQIDLSGPKPGEHVQEFEKSKRIQTQSISIPNPSNNLRLQKERKDVSRFYAPDSYLGRSPHTQSNSHQLDGSVGWAISNQSARSRNPSGCANSPADLLAIGSPSNATPSSIPKFEHPSHSLLKENGFQQQAYFKFKAKCFKDHSLQGRSQSYQMSTLYRFWSFFLRDNFNRKMYVEFKSLAKTDSNNGHRYGIECLFRFFSYGLEIKFRRDIYRDFEEFTLEDFNNGYLYGLEKFWGFVKYYKKSEKLDIIPDLRDKVLPYNSVQEFRSHYNKLPNMKEKSGVFKESKENKD</sequence>
<dbReference type="PROSITE" id="PS50961">
    <property type="entry name" value="HTH_LA"/>
    <property type="match status" value="1"/>
</dbReference>
<dbReference type="Gene3D" id="1.10.10.10">
    <property type="entry name" value="Winged helix-like DNA-binding domain superfamily/Winged helix DNA-binding domain"/>
    <property type="match status" value="1"/>
</dbReference>
<dbReference type="InterPro" id="IPR036390">
    <property type="entry name" value="WH_DNA-bd_sf"/>
</dbReference>
<dbReference type="PANTHER" id="PTHR22792">
    <property type="entry name" value="LUPUS LA PROTEIN-RELATED"/>
    <property type="match status" value="1"/>
</dbReference>
<feature type="region of interest" description="Disordered" evidence="3">
    <location>
        <begin position="452"/>
        <end position="471"/>
    </location>
</feature>
<dbReference type="AlphaFoldDB" id="A0AAV7JD95"/>
<dbReference type="SUPFAM" id="SSF46785">
    <property type="entry name" value="Winged helix' DNA-binding domain"/>
    <property type="match status" value="1"/>
</dbReference>
<dbReference type="Proteomes" id="UP001165289">
    <property type="component" value="Unassembled WGS sequence"/>
</dbReference>
<dbReference type="PANTHER" id="PTHR22792:SF132">
    <property type="entry name" value="LA-RELATED PROTEIN 1"/>
    <property type="match status" value="1"/>
</dbReference>
<evidence type="ECO:0000313" key="5">
    <source>
        <dbReference type="EMBL" id="KAI6646784.1"/>
    </source>
</evidence>
<proteinExistence type="predicted"/>
<dbReference type="InterPro" id="IPR045180">
    <property type="entry name" value="La_dom_prot"/>
</dbReference>
<protein>
    <submittedName>
        <fullName evidence="5">La-related protein 1B-like</fullName>
    </submittedName>
</protein>
<feature type="compositionally biased region" description="Basic residues" evidence="3">
    <location>
        <begin position="185"/>
        <end position="196"/>
    </location>
</feature>
<evidence type="ECO:0000256" key="2">
    <source>
        <dbReference type="PROSITE-ProRule" id="PRU00332"/>
    </source>
</evidence>
<dbReference type="GO" id="GO:0005829">
    <property type="term" value="C:cytosol"/>
    <property type="evidence" value="ECO:0007669"/>
    <property type="project" value="TreeGrafter"/>
</dbReference>
<dbReference type="CDD" id="cd07323">
    <property type="entry name" value="LAM"/>
    <property type="match status" value="1"/>
</dbReference>
<dbReference type="SMART" id="SM00684">
    <property type="entry name" value="DM15"/>
    <property type="match status" value="3"/>
</dbReference>
<evidence type="ECO:0000259" key="4">
    <source>
        <dbReference type="PROSITE" id="PS50961"/>
    </source>
</evidence>
<feature type="domain" description="HTH La-type RNA-binding" evidence="4">
    <location>
        <begin position="18"/>
        <end position="113"/>
    </location>
</feature>
<dbReference type="GO" id="GO:0048255">
    <property type="term" value="P:mRNA stabilization"/>
    <property type="evidence" value="ECO:0007669"/>
    <property type="project" value="InterPro"/>
</dbReference>
<evidence type="ECO:0000256" key="3">
    <source>
        <dbReference type="SAM" id="MobiDB-lite"/>
    </source>
</evidence>
<feature type="compositionally biased region" description="Basic and acidic residues" evidence="3">
    <location>
        <begin position="268"/>
        <end position="280"/>
    </location>
</feature>